<accession>X1HBT4</accession>
<dbReference type="Gene3D" id="2.60.120.1390">
    <property type="match status" value="1"/>
</dbReference>
<dbReference type="EMBL" id="BARU01008559">
    <property type="protein sequence ID" value="GAH42778.1"/>
    <property type="molecule type" value="Genomic_DNA"/>
</dbReference>
<protein>
    <recommendedName>
        <fullName evidence="2">DUF2961 domain-containing protein</fullName>
    </recommendedName>
</protein>
<dbReference type="InterPro" id="IPR021345">
    <property type="entry name" value="DUF2961"/>
</dbReference>
<evidence type="ECO:0008006" key="2">
    <source>
        <dbReference type="Google" id="ProtNLM"/>
    </source>
</evidence>
<gene>
    <name evidence="1" type="ORF">S03H2_16715</name>
</gene>
<name>X1HBT4_9ZZZZ</name>
<organism evidence="1">
    <name type="scientific">marine sediment metagenome</name>
    <dbReference type="NCBI Taxonomy" id="412755"/>
    <lineage>
        <taxon>unclassified sequences</taxon>
        <taxon>metagenomes</taxon>
        <taxon>ecological metagenomes</taxon>
    </lineage>
</organism>
<comment type="caution">
    <text evidence="1">The sequence shown here is derived from an EMBL/GenBank/DDBJ whole genome shotgun (WGS) entry which is preliminary data.</text>
</comment>
<evidence type="ECO:0000313" key="1">
    <source>
        <dbReference type="EMBL" id="GAH42778.1"/>
    </source>
</evidence>
<dbReference type="AlphaFoldDB" id="X1HBT4"/>
<proteinExistence type="predicted"/>
<feature type="non-terminal residue" evidence="1">
    <location>
        <position position="124"/>
    </location>
</feature>
<sequence>MKNYFSVLFILILCGALGVQFLTAQTLESITQPQKGRSMRATSGNPYNNSDSMKFEIGETKTIALLEGPGKVTHMWLVPSSMDIRYPRALVLRIYWDGSDIPSVETPFGDFFAVGNGMRTVVNS</sequence>
<dbReference type="Pfam" id="PF11175">
    <property type="entry name" value="DUF2961"/>
    <property type="match status" value="1"/>
</dbReference>
<reference evidence="1" key="1">
    <citation type="journal article" date="2014" name="Front. Microbiol.">
        <title>High frequency of phylogenetically diverse reductive dehalogenase-homologous genes in deep subseafloor sedimentary metagenomes.</title>
        <authorList>
            <person name="Kawai M."/>
            <person name="Futagami T."/>
            <person name="Toyoda A."/>
            <person name="Takaki Y."/>
            <person name="Nishi S."/>
            <person name="Hori S."/>
            <person name="Arai W."/>
            <person name="Tsubouchi T."/>
            <person name="Morono Y."/>
            <person name="Uchiyama I."/>
            <person name="Ito T."/>
            <person name="Fujiyama A."/>
            <person name="Inagaki F."/>
            <person name="Takami H."/>
        </authorList>
    </citation>
    <scope>NUCLEOTIDE SEQUENCE</scope>
    <source>
        <strain evidence="1">Expedition CK06-06</strain>
    </source>
</reference>